<reference evidence="1" key="1">
    <citation type="submission" date="2017-06" db="EMBL/GenBank/DDBJ databases">
        <authorList>
            <person name="Kim H.J."/>
            <person name="Triplett B.A."/>
        </authorList>
    </citation>
    <scope>NUCLEOTIDE SEQUENCE [LARGE SCALE GENOMIC DNA]</scope>
    <source>
        <strain evidence="1">DSM 26170</strain>
    </source>
</reference>
<dbReference type="InterPro" id="IPR006498">
    <property type="entry name" value="Tail_tube"/>
</dbReference>
<dbReference type="Proteomes" id="UP000198409">
    <property type="component" value="Unassembled WGS sequence"/>
</dbReference>
<sequence>MALPKTIRNFNAFVDGISYFGLATEAKMPWPKIQTEAHRGSGMDGPIGQDMGMEALSAEATFAEWSPALLKRIGTETRVVFRPAARADGAATAETIIATVSGLVTGHEGGDLKPGTGSTLKLTWDVRQYRLEINNEVIWDIDLVAGRRVVGGVDQLAALRRAMGI</sequence>
<keyword evidence="4" id="KW-1185">Reference proteome</keyword>
<dbReference type="Pfam" id="PF04985">
    <property type="entry name" value="Phage_tube"/>
    <property type="match status" value="1"/>
</dbReference>
<name>A0A238ULA1_9RHOB</name>
<dbReference type="RefSeq" id="WP_089386190.1">
    <property type="nucleotide sequence ID" value="NZ_FZNM01000001.1"/>
</dbReference>
<gene>
    <name evidence="2" type="ORF">EYF88_02815</name>
    <name evidence="1" type="ORF">SAMN06265378_10161</name>
</gene>
<proteinExistence type="predicted"/>
<dbReference type="OrthoDB" id="3078668at2"/>
<organism evidence="1 3">
    <name type="scientific">Paracoccus sediminis</name>
    <dbReference type="NCBI Taxonomy" id="1214787"/>
    <lineage>
        <taxon>Bacteria</taxon>
        <taxon>Pseudomonadati</taxon>
        <taxon>Pseudomonadota</taxon>
        <taxon>Alphaproteobacteria</taxon>
        <taxon>Rhodobacterales</taxon>
        <taxon>Paracoccaceae</taxon>
        <taxon>Paracoccus</taxon>
    </lineage>
</organism>
<evidence type="ECO:0000313" key="4">
    <source>
        <dbReference type="Proteomes" id="UP000292859"/>
    </source>
</evidence>
<dbReference type="Proteomes" id="UP000292859">
    <property type="component" value="Unassembled WGS sequence"/>
</dbReference>
<protein>
    <submittedName>
        <fullName evidence="2">Phage major tail tube protein</fullName>
    </submittedName>
</protein>
<evidence type="ECO:0000313" key="1">
    <source>
        <dbReference type="EMBL" id="SNR22830.1"/>
    </source>
</evidence>
<accession>A0A238ULA1</accession>
<dbReference type="EMBL" id="SIRL01000001">
    <property type="protein sequence ID" value="TBN53142.1"/>
    <property type="molecule type" value="Genomic_DNA"/>
</dbReference>
<evidence type="ECO:0000313" key="3">
    <source>
        <dbReference type="Proteomes" id="UP000198409"/>
    </source>
</evidence>
<reference evidence="3" key="2">
    <citation type="submission" date="2017-06" db="EMBL/GenBank/DDBJ databases">
        <authorList>
            <person name="Varghese N."/>
            <person name="Submissions S."/>
        </authorList>
    </citation>
    <scope>NUCLEOTIDE SEQUENCE [LARGE SCALE GENOMIC DNA]</scope>
    <source>
        <strain evidence="3">DSM 26170</strain>
    </source>
</reference>
<dbReference type="NCBIfam" id="TIGR01611">
    <property type="entry name" value="tail_tube"/>
    <property type="match status" value="1"/>
</dbReference>
<dbReference type="EMBL" id="FZNM01000001">
    <property type="protein sequence ID" value="SNR22830.1"/>
    <property type="molecule type" value="Genomic_DNA"/>
</dbReference>
<evidence type="ECO:0000313" key="2">
    <source>
        <dbReference type="EMBL" id="TBN53142.1"/>
    </source>
</evidence>
<dbReference type="AlphaFoldDB" id="A0A238ULA1"/>
<reference evidence="2 4" key="3">
    <citation type="submission" date="2019-02" db="EMBL/GenBank/DDBJ databases">
        <authorList>
            <person name="Zhang G."/>
        </authorList>
    </citation>
    <scope>NUCLEOTIDE SEQUENCE [LARGE SCALE GENOMIC DNA]</scope>
    <source>
        <strain evidence="2 4">CMB17</strain>
    </source>
</reference>